<evidence type="ECO:0000256" key="5">
    <source>
        <dbReference type="ARBA" id="ARBA00023180"/>
    </source>
</evidence>
<dbReference type="InterPro" id="IPR019819">
    <property type="entry name" value="Carboxylesterase_B_CS"/>
</dbReference>
<keyword evidence="4" id="KW-1015">Disulfide bond</keyword>
<evidence type="ECO:0000259" key="7">
    <source>
        <dbReference type="Pfam" id="PF00135"/>
    </source>
</evidence>
<evidence type="ECO:0000313" key="9">
    <source>
        <dbReference type="Proteomes" id="UP000030742"/>
    </source>
</evidence>
<evidence type="ECO:0000256" key="4">
    <source>
        <dbReference type="ARBA" id="ARBA00023157"/>
    </source>
</evidence>
<evidence type="ECO:0000256" key="2">
    <source>
        <dbReference type="ARBA" id="ARBA00022487"/>
    </source>
</evidence>
<keyword evidence="2" id="KW-0719">Serine esterase</keyword>
<dbReference type="SUPFAM" id="SSF53474">
    <property type="entry name" value="alpha/beta-Hydrolases"/>
    <property type="match status" value="2"/>
</dbReference>
<dbReference type="EMBL" id="KB632278">
    <property type="protein sequence ID" value="ERL91224.1"/>
    <property type="molecule type" value="Genomic_DNA"/>
</dbReference>
<feature type="domain" description="Carboxylesterase type B" evidence="7">
    <location>
        <begin position="27"/>
        <end position="222"/>
    </location>
</feature>
<comment type="similarity">
    <text evidence="1 6">Belongs to the type-B carboxylesterase/lipase family.</text>
</comment>
<dbReference type="EC" id="3.1.1.-" evidence="6"/>
<dbReference type="Proteomes" id="UP000030742">
    <property type="component" value="Unassembled WGS sequence"/>
</dbReference>
<dbReference type="InterPro" id="IPR029058">
    <property type="entry name" value="AB_hydrolase_fold"/>
</dbReference>
<evidence type="ECO:0000256" key="1">
    <source>
        <dbReference type="ARBA" id="ARBA00005964"/>
    </source>
</evidence>
<dbReference type="GO" id="GO:0052689">
    <property type="term" value="F:carboxylic ester hydrolase activity"/>
    <property type="evidence" value="ECO:0007669"/>
    <property type="project" value="UniProtKB-KW"/>
</dbReference>
<dbReference type="PANTHER" id="PTHR43142">
    <property type="entry name" value="CARBOXYLIC ESTER HYDROLASE"/>
    <property type="match status" value="1"/>
</dbReference>
<dbReference type="Pfam" id="PF00135">
    <property type="entry name" value="COesterase"/>
    <property type="match status" value="2"/>
</dbReference>
<reference evidence="8 9" key="1">
    <citation type="journal article" date="2013" name="Genome Biol.">
        <title>Draft genome of the mountain pine beetle, Dendroctonus ponderosae Hopkins, a major forest pest.</title>
        <authorList>
            <person name="Keeling C.I."/>
            <person name="Yuen M.M."/>
            <person name="Liao N.Y."/>
            <person name="Docking T.R."/>
            <person name="Chan S.K."/>
            <person name="Taylor G.A."/>
            <person name="Palmquist D.L."/>
            <person name="Jackman S.D."/>
            <person name="Nguyen A."/>
            <person name="Li M."/>
            <person name="Henderson H."/>
            <person name="Janes J.K."/>
            <person name="Zhao Y."/>
            <person name="Pandoh P."/>
            <person name="Moore R."/>
            <person name="Sperling F.A."/>
            <person name="Huber D.P."/>
            <person name="Birol I."/>
            <person name="Jones S.J."/>
            <person name="Bohlmann J."/>
        </authorList>
    </citation>
    <scope>NUCLEOTIDE SEQUENCE</scope>
</reference>
<keyword evidence="3 6" id="KW-0378">Hydrolase</keyword>
<dbReference type="PROSITE" id="PS00941">
    <property type="entry name" value="CARBOXYLESTERASE_B_2"/>
    <property type="match status" value="1"/>
</dbReference>
<keyword evidence="6" id="KW-0732">Signal</keyword>
<dbReference type="InterPro" id="IPR019826">
    <property type="entry name" value="Carboxylesterase_B_AS"/>
</dbReference>
<name>U4UBB7_DENPD</name>
<dbReference type="Gene3D" id="3.40.50.1820">
    <property type="entry name" value="alpha/beta hydrolase"/>
    <property type="match status" value="2"/>
</dbReference>
<organism evidence="8 9">
    <name type="scientific">Dendroctonus ponderosae</name>
    <name type="common">Mountain pine beetle</name>
    <dbReference type="NCBI Taxonomy" id="77166"/>
    <lineage>
        <taxon>Eukaryota</taxon>
        <taxon>Metazoa</taxon>
        <taxon>Ecdysozoa</taxon>
        <taxon>Arthropoda</taxon>
        <taxon>Hexapoda</taxon>
        <taxon>Insecta</taxon>
        <taxon>Pterygota</taxon>
        <taxon>Neoptera</taxon>
        <taxon>Endopterygota</taxon>
        <taxon>Coleoptera</taxon>
        <taxon>Polyphaga</taxon>
        <taxon>Cucujiformia</taxon>
        <taxon>Curculionidae</taxon>
        <taxon>Scolytinae</taxon>
        <taxon>Dendroctonus</taxon>
    </lineage>
</organism>
<gene>
    <name evidence="8" type="ORF">D910_08561</name>
</gene>
<accession>U4UBB7</accession>
<proteinExistence type="inferred from homology"/>
<evidence type="ECO:0000256" key="3">
    <source>
        <dbReference type="ARBA" id="ARBA00022801"/>
    </source>
</evidence>
<feature type="chain" id="PRO_5005147698" description="Carboxylic ester hydrolase" evidence="6">
    <location>
        <begin position="23"/>
        <end position="308"/>
    </location>
</feature>
<evidence type="ECO:0000313" key="8">
    <source>
        <dbReference type="EMBL" id="ERL91224.1"/>
    </source>
</evidence>
<protein>
    <recommendedName>
        <fullName evidence="6">Carboxylic ester hydrolase</fullName>
        <ecNumber evidence="6">3.1.1.-</ecNumber>
    </recommendedName>
</protein>
<dbReference type="AlphaFoldDB" id="U4UBB7"/>
<dbReference type="PANTHER" id="PTHR43142:SF1">
    <property type="entry name" value="CARBOXYLIC ESTER HYDROLASE"/>
    <property type="match status" value="1"/>
</dbReference>
<evidence type="ECO:0000256" key="6">
    <source>
        <dbReference type="RuleBase" id="RU361235"/>
    </source>
</evidence>
<sequence>MLNKILLILMLCLGYQISLATCEETVEITIPDGTIRGQVNNTVRENVTFYSFRGIPYAKPPVGNLRFASPVKNSAWSGVYNATYDRSECYQNSDGFLGFTFAGQEDCLYINVYTPDINASGLPVLVWIHGGSFLLSNSSYAQFAPDFFLEQDLVFVSFNYRMGVFGFLSTEDEACPENWGIKNQLLALRWVQENVAYFGGDPKNVTISGESAESVSVNLLSQTNIFCVFGFLSTEDEACPGNWGIKDQLLALQWVQDNVAYFGGDPNNVTISGESAGSVSVHLLLHTNRTTEGDYVQWNVVESLGIEH</sequence>
<feature type="signal peptide" evidence="6">
    <location>
        <begin position="1"/>
        <end position="22"/>
    </location>
</feature>
<keyword evidence="5" id="KW-0325">Glycoprotein</keyword>
<dbReference type="InterPro" id="IPR002018">
    <property type="entry name" value="CarbesteraseB"/>
</dbReference>
<dbReference type="PROSITE" id="PS00122">
    <property type="entry name" value="CARBOXYLESTERASE_B_1"/>
    <property type="match status" value="1"/>
</dbReference>
<dbReference type="OrthoDB" id="19653at2759"/>
<feature type="domain" description="Carboxylesterase type B" evidence="7">
    <location>
        <begin position="228"/>
        <end position="301"/>
    </location>
</feature>